<accession>A0A1T4QER8</accession>
<dbReference type="CDD" id="cd06170">
    <property type="entry name" value="LuxR_C_like"/>
    <property type="match status" value="1"/>
</dbReference>
<dbReference type="Gene3D" id="3.40.50.2300">
    <property type="match status" value="1"/>
</dbReference>
<gene>
    <name evidence="5" type="ORF">SAMN02745782_02089</name>
</gene>
<dbReference type="GO" id="GO:0006355">
    <property type="term" value="P:regulation of DNA-templated transcription"/>
    <property type="evidence" value="ECO:0007669"/>
    <property type="project" value="InterPro"/>
</dbReference>
<dbReference type="Proteomes" id="UP000190834">
    <property type="component" value="Unassembled WGS sequence"/>
</dbReference>
<dbReference type="GeneID" id="70584596"/>
<dbReference type="Gene3D" id="1.10.10.10">
    <property type="entry name" value="Winged helix-like DNA-binding domain superfamily/Winged helix DNA-binding domain"/>
    <property type="match status" value="1"/>
</dbReference>
<evidence type="ECO:0000313" key="5">
    <source>
        <dbReference type="EMBL" id="SKA02097.1"/>
    </source>
</evidence>
<dbReference type="Pfam" id="PF00196">
    <property type="entry name" value="GerE"/>
    <property type="match status" value="1"/>
</dbReference>
<dbReference type="PROSITE" id="PS50043">
    <property type="entry name" value="HTH_LUXR_2"/>
    <property type="match status" value="1"/>
</dbReference>
<evidence type="ECO:0000313" key="6">
    <source>
        <dbReference type="Proteomes" id="UP000190834"/>
    </source>
</evidence>
<keyword evidence="1" id="KW-0805">Transcription regulation</keyword>
<dbReference type="STRING" id="1123491.SAMN02745782_02089"/>
<reference evidence="6" key="1">
    <citation type="submission" date="2017-02" db="EMBL/GenBank/DDBJ databases">
        <authorList>
            <person name="Varghese N."/>
            <person name="Submissions S."/>
        </authorList>
    </citation>
    <scope>NUCLEOTIDE SEQUENCE [LARGE SCALE GENOMIC DNA]</scope>
    <source>
        <strain evidence="6">DSM 19608</strain>
    </source>
</reference>
<name>A0A1T4QER8_VIBCI</name>
<dbReference type="AlphaFoldDB" id="A0A1T4QER8"/>
<evidence type="ECO:0000256" key="3">
    <source>
        <dbReference type="ARBA" id="ARBA00023163"/>
    </source>
</evidence>
<dbReference type="SMART" id="SM00421">
    <property type="entry name" value="HTH_LUXR"/>
    <property type="match status" value="1"/>
</dbReference>
<evidence type="ECO:0000256" key="2">
    <source>
        <dbReference type="ARBA" id="ARBA00023125"/>
    </source>
</evidence>
<dbReference type="FunFam" id="1.10.10.10:FF:000153">
    <property type="entry name" value="LuxR family transcriptional regulator"/>
    <property type="match status" value="1"/>
</dbReference>
<dbReference type="GO" id="GO:0003677">
    <property type="term" value="F:DNA binding"/>
    <property type="evidence" value="ECO:0007669"/>
    <property type="project" value="UniProtKB-KW"/>
</dbReference>
<dbReference type="InterPro" id="IPR000792">
    <property type="entry name" value="Tscrpt_reg_LuxR_C"/>
</dbReference>
<dbReference type="PRINTS" id="PR00038">
    <property type="entry name" value="HTHLUXR"/>
</dbReference>
<sequence length="216" mass="25166">MPRSNYTRTIYYLTLDEKAATPKILSQAIEQLAIPIPKIEPEQLVNLYQHSKHKILLFDFQEHEQIRQRLAPLKLTSSHLEIILFNVDKRLHTDTLLSFGHLKGVFYQTETSANLTNGLAEIINGQNWLPRHVSNQLLHYYRYIFQEHQIKATINLTARELQILRCLQTGASNMLIAESLFISEFTVKSHLYQIFKKISVKNRTQAIAWANQRILS</sequence>
<dbReference type="InterPro" id="IPR016032">
    <property type="entry name" value="Sig_transdc_resp-reg_C-effctor"/>
</dbReference>
<dbReference type="RefSeq" id="WP_078926475.1">
    <property type="nucleotide sequence ID" value="NZ_FUXB01000010.1"/>
</dbReference>
<protein>
    <submittedName>
        <fullName evidence="5">DNA-binding response regulator, NarL/FixJ family, contains REC and HTH domains</fullName>
    </submittedName>
</protein>
<keyword evidence="6" id="KW-1185">Reference proteome</keyword>
<keyword evidence="3" id="KW-0804">Transcription</keyword>
<dbReference type="OrthoDB" id="561214at2"/>
<dbReference type="PANTHER" id="PTHR44688">
    <property type="entry name" value="DNA-BINDING TRANSCRIPTIONAL ACTIVATOR DEVR_DOSR"/>
    <property type="match status" value="1"/>
</dbReference>
<organism evidence="5 6">
    <name type="scientific">Vibrio cincinnatiensis DSM 19608</name>
    <dbReference type="NCBI Taxonomy" id="1123491"/>
    <lineage>
        <taxon>Bacteria</taxon>
        <taxon>Pseudomonadati</taxon>
        <taxon>Pseudomonadota</taxon>
        <taxon>Gammaproteobacteria</taxon>
        <taxon>Vibrionales</taxon>
        <taxon>Vibrionaceae</taxon>
        <taxon>Vibrio</taxon>
    </lineage>
</organism>
<evidence type="ECO:0000256" key="1">
    <source>
        <dbReference type="ARBA" id="ARBA00023015"/>
    </source>
</evidence>
<keyword evidence="2 5" id="KW-0238">DNA-binding</keyword>
<dbReference type="SUPFAM" id="SSF46894">
    <property type="entry name" value="C-terminal effector domain of the bipartite response regulators"/>
    <property type="match status" value="1"/>
</dbReference>
<dbReference type="PANTHER" id="PTHR44688:SF16">
    <property type="entry name" value="DNA-BINDING TRANSCRIPTIONAL ACTIVATOR DEVR_DOSR"/>
    <property type="match status" value="1"/>
</dbReference>
<proteinExistence type="predicted"/>
<evidence type="ECO:0000259" key="4">
    <source>
        <dbReference type="PROSITE" id="PS50043"/>
    </source>
</evidence>
<feature type="domain" description="HTH luxR-type" evidence="4">
    <location>
        <begin position="149"/>
        <end position="214"/>
    </location>
</feature>
<dbReference type="InterPro" id="IPR036388">
    <property type="entry name" value="WH-like_DNA-bd_sf"/>
</dbReference>
<dbReference type="EMBL" id="FUXB01000010">
    <property type="protein sequence ID" value="SKA02097.1"/>
    <property type="molecule type" value="Genomic_DNA"/>
</dbReference>